<evidence type="ECO:0000256" key="8">
    <source>
        <dbReference type="SAM" id="MobiDB-lite"/>
    </source>
</evidence>
<organism evidence="10 11">
    <name type="scientific">Podospora aff. communis PSN243</name>
    <dbReference type="NCBI Taxonomy" id="3040156"/>
    <lineage>
        <taxon>Eukaryota</taxon>
        <taxon>Fungi</taxon>
        <taxon>Dikarya</taxon>
        <taxon>Ascomycota</taxon>
        <taxon>Pezizomycotina</taxon>
        <taxon>Sordariomycetes</taxon>
        <taxon>Sordariomycetidae</taxon>
        <taxon>Sordariales</taxon>
        <taxon>Podosporaceae</taxon>
        <taxon>Podospora</taxon>
    </lineage>
</organism>
<accession>A0AAV9GXA7</accession>
<reference evidence="10" key="2">
    <citation type="submission" date="2023-05" db="EMBL/GenBank/DDBJ databases">
        <authorList>
            <consortium name="Lawrence Berkeley National Laboratory"/>
            <person name="Steindorff A."/>
            <person name="Hensen N."/>
            <person name="Bonometti L."/>
            <person name="Westerberg I."/>
            <person name="Brannstrom I.O."/>
            <person name="Guillou S."/>
            <person name="Cros-Aarteil S."/>
            <person name="Calhoun S."/>
            <person name="Haridas S."/>
            <person name="Kuo A."/>
            <person name="Mondo S."/>
            <person name="Pangilinan J."/>
            <person name="Riley R."/>
            <person name="Labutti K."/>
            <person name="Andreopoulos B."/>
            <person name="Lipzen A."/>
            <person name="Chen C."/>
            <person name="Yanf M."/>
            <person name="Daum C."/>
            <person name="Ng V."/>
            <person name="Clum A."/>
            <person name="Ohm R."/>
            <person name="Martin F."/>
            <person name="Silar P."/>
            <person name="Natvig D."/>
            <person name="Lalanne C."/>
            <person name="Gautier V."/>
            <person name="Ament-Velasquez S.L."/>
            <person name="Kruys A."/>
            <person name="Hutchinson M.I."/>
            <person name="Powell A.J."/>
            <person name="Barry K."/>
            <person name="Miller A.N."/>
            <person name="Grigoriev I.V."/>
            <person name="Debuchy R."/>
            <person name="Gladieux P."/>
            <person name="Thoren M.H."/>
            <person name="Johannesson H."/>
        </authorList>
    </citation>
    <scope>NUCLEOTIDE SEQUENCE</scope>
    <source>
        <strain evidence="10">PSN243</strain>
    </source>
</reference>
<reference evidence="10" key="1">
    <citation type="journal article" date="2023" name="Mol. Phylogenet. Evol.">
        <title>Genome-scale phylogeny and comparative genomics of the fungal order Sordariales.</title>
        <authorList>
            <person name="Hensen N."/>
            <person name="Bonometti L."/>
            <person name="Westerberg I."/>
            <person name="Brannstrom I.O."/>
            <person name="Guillou S."/>
            <person name="Cros-Aarteil S."/>
            <person name="Calhoun S."/>
            <person name="Haridas S."/>
            <person name="Kuo A."/>
            <person name="Mondo S."/>
            <person name="Pangilinan J."/>
            <person name="Riley R."/>
            <person name="LaButti K."/>
            <person name="Andreopoulos B."/>
            <person name="Lipzen A."/>
            <person name="Chen C."/>
            <person name="Yan M."/>
            <person name="Daum C."/>
            <person name="Ng V."/>
            <person name="Clum A."/>
            <person name="Steindorff A."/>
            <person name="Ohm R.A."/>
            <person name="Martin F."/>
            <person name="Silar P."/>
            <person name="Natvig D.O."/>
            <person name="Lalanne C."/>
            <person name="Gautier V."/>
            <person name="Ament-Velasquez S.L."/>
            <person name="Kruys A."/>
            <person name="Hutchinson M.I."/>
            <person name="Powell A.J."/>
            <person name="Barry K."/>
            <person name="Miller A.N."/>
            <person name="Grigoriev I.V."/>
            <person name="Debuchy R."/>
            <person name="Gladieux P."/>
            <person name="Hiltunen Thoren M."/>
            <person name="Johannesson H."/>
        </authorList>
    </citation>
    <scope>NUCLEOTIDE SEQUENCE</scope>
    <source>
        <strain evidence="10">PSN243</strain>
    </source>
</reference>
<evidence type="ECO:0000256" key="5">
    <source>
        <dbReference type="ARBA" id="ARBA00022857"/>
    </source>
</evidence>
<evidence type="ECO:0000256" key="1">
    <source>
        <dbReference type="ARBA" id="ARBA00001946"/>
    </source>
</evidence>
<dbReference type="SFLD" id="SFLDG00179">
    <property type="entry name" value="mandelate_racemase"/>
    <property type="match status" value="1"/>
</dbReference>
<dbReference type="Pfam" id="PF13378">
    <property type="entry name" value="MR_MLE_C"/>
    <property type="match status" value="1"/>
</dbReference>
<dbReference type="PRINTS" id="PR00081">
    <property type="entry name" value="GDHRDH"/>
</dbReference>
<evidence type="ECO:0000313" key="10">
    <source>
        <dbReference type="EMBL" id="KAK4452574.1"/>
    </source>
</evidence>
<keyword evidence="4" id="KW-0460">Magnesium</keyword>
<dbReference type="PANTHER" id="PTHR13794:SF58">
    <property type="entry name" value="MITOCHONDRIAL ENOLASE SUPERFAMILY MEMBER 1"/>
    <property type="match status" value="1"/>
</dbReference>
<dbReference type="SUPFAM" id="SSF54826">
    <property type="entry name" value="Enolase N-terminal domain-like"/>
    <property type="match status" value="1"/>
</dbReference>
<dbReference type="SUPFAM" id="SSF51735">
    <property type="entry name" value="NAD(P)-binding Rossmann-fold domains"/>
    <property type="match status" value="1"/>
</dbReference>
<name>A0AAV9GXA7_9PEZI</name>
<dbReference type="AlphaFoldDB" id="A0AAV9GXA7"/>
<keyword evidence="5" id="KW-0521">NADP</keyword>
<dbReference type="SFLD" id="SFLDF00006">
    <property type="entry name" value="rhamnonate_dehydratase"/>
    <property type="match status" value="1"/>
</dbReference>
<dbReference type="FunFam" id="3.40.50.720:FF:000417">
    <property type="entry name" value="Glucose 1-dehydrogenase, putative"/>
    <property type="match status" value="1"/>
</dbReference>
<dbReference type="NCBIfam" id="NF011968">
    <property type="entry name" value="PRK15440.1"/>
    <property type="match status" value="1"/>
</dbReference>
<evidence type="ECO:0000256" key="4">
    <source>
        <dbReference type="ARBA" id="ARBA00022842"/>
    </source>
</evidence>
<dbReference type="SFLD" id="SFLDS00001">
    <property type="entry name" value="Enolase"/>
    <property type="match status" value="1"/>
</dbReference>
<feature type="compositionally biased region" description="Polar residues" evidence="8">
    <location>
        <begin position="410"/>
        <end position="427"/>
    </location>
</feature>
<dbReference type="GO" id="GO:0050032">
    <property type="term" value="F:L-rhamnonate dehydratase activity"/>
    <property type="evidence" value="ECO:0007669"/>
    <property type="project" value="InterPro"/>
</dbReference>
<dbReference type="PRINTS" id="PR00080">
    <property type="entry name" value="SDRFAMILY"/>
</dbReference>
<feature type="region of interest" description="Disordered" evidence="8">
    <location>
        <begin position="407"/>
        <end position="431"/>
    </location>
</feature>
<dbReference type="CDD" id="cd05233">
    <property type="entry name" value="SDR_c"/>
    <property type="match status" value="1"/>
</dbReference>
<comment type="similarity">
    <text evidence="2">Belongs to the short-chain dehydrogenases/reductases (SDR) family.</text>
</comment>
<dbReference type="Gene3D" id="3.30.390.10">
    <property type="entry name" value="Enolase-like, N-terminal domain"/>
    <property type="match status" value="1"/>
</dbReference>
<keyword evidence="3" id="KW-0479">Metal-binding</keyword>
<keyword evidence="6" id="KW-0560">Oxidoreductase</keyword>
<dbReference type="InterPro" id="IPR013341">
    <property type="entry name" value="Mandelate_racemase_N_dom"/>
</dbReference>
<dbReference type="Pfam" id="PF02746">
    <property type="entry name" value="MR_MLE_N"/>
    <property type="match status" value="1"/>
</dbReference>
<comment type="caution">
    <text evidence="10">The sequence shown here is derived from an EMBL/GenBank/DDBJ whole genome shotgun (WGS) entry which is preliminary data.</text>
</comment>
<dbReference type="Gene3D" id="3.20.20.120">
    <property type="entry name" value="Enolase-like C-terminal domain"/>
    <property type="match status" value="1"/>
</dbReference>
<keyword evidence="7" id="KW-0684">Rhamnose metabolism</keyword>
<dbReference type="GO" id="GO:0000287">
    <property type="term" value="F:magnesium ion binding"/>
    <property type="evidence" value="ECO:0007669"/>
    <property type="project" value="TreeGrafter"/>
</dbReference>
<dbReference type="PANTHER" id="PTHR13794">
    <property type="entry name" value="ENOLASE SUPERFAMILY, MANDELATE RACEMASE"/>
    <property type="match status" value="1"/>
</dbReference>
<dbReference type="Gene3D" id="3.40.50.720">
    <property type="entry name" value="NAD(P)-binding Rossmann-like Domain"/>
    <property type="match status" value="1"/>
</dbReference>
<dbReference type="InterPro" id="IPR029017">
    <property type="entry name" value="Enolase-like_N"/>
</dbReference>
<proteinExistence type="inferred from homology"/>
<dbReference type="CDD" id="cd03327">
    <property type="entry name" value="MR_like_2"/>
    <property type="match status" value="1"/>
</dbReference>
<dbReference type="InterPro" id="IPR046945">
    <property type="entry name" value="RHMD-like"/>
</dbReference>
<feature type="domain" description="Mandelate racemase/muconate lactonizing enzyme C-terminal" evidence="9">
    <location>
        <begin position="170"/>
        <end position="268"/>
    </location>
</feature>
<dbReference type="InterPro" id="IPR036291">
    <property type="entry name" value="NAD(P)-bd_dom_sf"/>
</dbReference>
<dbReference type="InterPro" id="IPR002347">
    <property type="entry name" value="SDR_fam"/>
</dbReference>
<dbReference type="EMBL" id="MU865923">
    <property type="protein sequence ID" value="KAK4452574.1"/>
    <property type="molecule type" value="Genomic_DNA"/>
</dbReference>
<dbReference type="SUPFAM" id="SSF51604">
    <property type="entry name" value="Enolase C-terminal domain-like"/>
    <property type="match status" value="1"/>
</dbReference>
<protein>
    <recommendedName>
        <fullName evidence="9">Mandelate racemase/muconate lactonizing enzyme C-terminal domain-containing protein</fullName>
    </recommendedName>
</protein>
<dbReference type="InterPro" id="IPR023444">
    <property type="entry name" value="L-Rhamnon_dehydrat"/>
</dbReference>
<dbReference type="InterPro" id="IPR036849">
    <property type="entry name" value="Enolase-like_C_sf"/>
</dbReference>
<keyword evidence="11" id="KW-1185">Reference proteome</keyword>
<comment type="cofactor">
    <cofactor evidence="1">
        <name>Mg(2+)</name>
        <dbReference type="ChEBI" id="CHEBI:18420"/>
    </cofactor>
</comment>
<evidence type="ECO:0000256" key="2">
    <source>
        <dbReference type="ARBA" id="ARBA00006484"/>
    </source>
</evidence>
<dbReference type="InterPro" id="IPR013342">
    <property type="entry name" value="Mandelate_racemase_C"/>
</dbReference>
<evidence type="ECO:0000256" key="6">
    <source>
        <dbReference type="ARBA" id="ARBA00023002"/>
    </source>
</evidence>
<dbReference type="Pfam" id="PF13561">
    <property type="entry name" value="adh_short_C2"/>
    <property type="match status" value="1"/>
</dbReference>
<gene>
    <name evidence="10" type="ORF">QBC34DRAFT_446825</name>
</gene>
<dbReference type="Proteomes" id="UP001321760">
    <property type="component" value="Unassembled WGS sequence"/>
</dbReference>
<evidence type="ECO:0000256" key="7">
    <source>
        <dbReference type="ARBA" id="ARBA00023308"/>
    </source>
</evidence>
<evidence type="ECO:0000313" key="11">
    <source>
        <dbReference type="Proteomes" id="UP001321760"/>
    </source>
</evidence>
<evidence type="ECO:0000256" key="3">
    <source>
        <dbReference type="ARBA" id="ARBA00022723"/>
    </source>
</evidence>
<dbReference type="FunFam" id="3.20.20.120:FF:000005">
    <property type="entry name" value="Putative L-rhamnonate dehydratase"/>
    <property type="match status" value="1"/>
</dbReference>
<dbReference type="GO" id="GO:0016491">
    <property type="term" value="F:oxidoreductase activity"/>
    <property type="evidence" value="ECO:0007669"/>
    <property type="project" value="UniProtKB-KW"/>
</dbReference>
<evidence type="ECO:0000259" key="9">
    <source>
        <dbReference type="SMART" id="SM00922"/>
    </source>
</evidence>
<sequence length="700" mass="75750">MASVRQFPTIKSIRSFVIGGVGSGGDYHNVKGGHWLIDSPISTPCSQWEKYRTSRTSWGINVLGSFFLEIEATDGTVGFATGFGGPPACWLVHQHFKRFLIGADPRNTNHLFEQMYRASMFYGRKGLPVAVISVIDLALWDLLGKLRNEPVYKLIGGATKDRIDFYCTGPDPQAARDMGFWGAKVPLPYCPEEGHAGLKKNVEFLRKHRESVGPDFPLMVDCYMSLNVSYTIEIAKQCLDLNINWWEECLSPDDTDGFAQIKRAHPTLKFTTGEHEYSRYGFRKLIEGRNLDIIQPDVMWLGGMTELLKVAAMAAAYDIPVVPHASGPYSYHFVISQPNTPFQEYLANSPDGKSVLPVFGDLFIDEPIPTKGFLTAQDLDKPGFGLTLNPVARAKLIPSEYLLSPPPTKGTPQICTPSNTSHSQPVSTAVHPSPNMPATNLLAGKTAIVTGGSTGIGRAITLAFLKQGCNVTINHLNLPQDEPHLTSLLHESSSLPGRLAHLPGDIRDPATGTALVAFTLSTFGSSRLDILVSNAGICTFAEFLDLDAALYDKTVRTNLDGAFYVVQAAARQMVRGQTPSGGSIIGISSISALVGGGGQCHYTPTKAGVTSLMQSCAVALGKWGVRCNALLPGTVRTQLNEEDLKEEGKRKYMEGRIPLGRIGDPADMGGPAVFLACDELSGYVTGAQLLVDGGLFVNLQ</sequence>
<dbReference type="GO" id="GO:0019301">
    <property type="term" value="P:rhamnose catabolic process"/>
    <property type="evidence" value="ECO:0007669"/>
    <property type="project" value="UniProtKB-ARBA"/>
</dbReference>
<dbReference type="InterPro" id="IPR029065">
    <property type="entry name" value="Enolase_C-like"/>
</dbReference>
<dbReference type="SMART" id="SM00922">
    <property type="entry name" value="MR_MLE"/>
    <property type="match status" value="1"/>
</dbReference>